<dbReference type="STRING" id="698762.SAMN00808754_2668"/>
<organism evidence="5 6">
    <name type="scientific">Thermanaeromonas toyohensis ToBE</name>
    <dbReference type="NCBI Taxonomy" id="698762"/>
    <lineage>
        <taxon>Bacteria</taxon>
        <taxon>Bacillati</taxon>
        <taxon>Bacillota</taxon>
        <taxon>Clostridia</taxon>
        <taxon>Neomoorellales</taxon>
        <taxon>Neomoorellaceae</taxon>
        <taxon>Thermanaeromonas</taxon>
    </lineage>
</organism>
<evidence type="ECO:0000256" key="2">
    <source>
        <dbReference type="ARBA" id="ARBA00009023"/>
    </source>
</evidence>
<dbReference type="PANTHER" id="PTHR33376:SF4">
    <property type="entry name" value="SIALIC ACID-BINDING PERIPLASMIC PROTEIN SIAP"/>
    <property type="match status" value="1"/>
</dbReference>
<dbReference type="GO" id="GO:0055085">
    <property type="term" value="P:transmembrane transport"/>
    <property type="evidence" value="ECO:0007669"/>
    <property type="project" value="InterPro"/>
</dbReference>
<name>A0A1W1W0H0_9FIRM</name>
<keyword evidence="5" id="KW-0675">Receptor</keyword>
<dbReference type="NCBIfam" id="TIGR00787">
    <property type="entry name" value="dctP"/>
    <property type="match status" value="1"/>
</dbReference>
<comment type="similarity">
    <text evidence="2">Belongs to the bacterial solute-binding protein 7 family.</text>
</comment>
<dbReference type="InterPro" id="IPR004682">
    <property type="entry name" value="TRAP_DctP"/>
</dbReference>
<dbReference type="Gene3D" id="3.40.190.170">
    <property type="entry name" value="Bacterial extracellular solute-binding protein, family 7"/>
    <property type="match status" value="1"/>
</dbReference>
<keyword evidence="6" id="KW-1185">Reference proteome</keyword>
<dbReference type="GO" id="GO:0030288">
    <property type="term" value="C:outer membrane-bounded periplasmic space"/>
    <property type="evidence" value="ECO:0007669"/>
    <property type="project" value="InterPro"/>
</dbReference>
<protein>
    <submittedName>
        <fullName evidence="5">Tripartite ATP-independent transporter solute receptor, DctP family</fullName>
    </submittedName>
</protein>
<dbReference type="InterPro" id="IPR018389">
    <property type="entry name" value="DctP_fam"/>
</dbReference>
<sequence length="340" mass="38141">MLKRLGIIFALLLLVGVLITGCGGKQQIGEGSQSGQGGKKITIKVAHYFPETHPQNKALMEVFKPEVEKNSNGKFVVEIYPNNQLGGEKEFIEGVRNGTIEMAMPGLLLAENLPKLRIAELPYLFRDYDHARKVYNSPIKEQMLEGLINQGIRPLAITLNGLRAVSNSKHPINSITDTRDIKLRVPQNPIFIDGLKAMGFNVVSMPMSELFSALQQKVVDGQENPPTTLLTSGWYEVQPYLALTNHILGPNIFIISEKFWQTLTSEDQKVISEAAKKTAEYEWDLLIKAEKEAIETLKQKGIQVTTPDLGPFREAVKPVYEKWMKDYPEVKPVIEAIQKM</sequence>
<evidence type="ECO:0000313" key="6">
    <source>
        <dbReference type="Proteomes" id="UP000192569"/>
    </source>
</evidence>
<dbReference type="AlphaFoldDB" id="A0A1W1W0H0"/>
<dbReference type="CDD" id="cd13603">
    <property type="entry name" value="PBP2_TRAP_Siap_TeaA_like"/>
    <property type="match status" value="1"/>
</dbReference>
<dbReference type="PROSITE" id="PS51257">
    <property type="entry name" value="PROKAR_LIPOPROTEIN"/>
    <property type="match status" value="1"/>
</dbReference>
<dbReference type="NCBIfam" id="NF037995">
    <property type="entry name" value="TRAP_S1"/>
    <property type="match status" value="1"/>
</dbReference>
<dbReference type="InterPro" id="IPR038404">
    <property type="entry name" value="TRAP_DctP_sf"/>
</dbReference>
<proteinExistence type="inferred from homology"/>
<evidence type="ECO:0000256" key="4">
    <source>
        <dbReference type="ARBA" id="ARBA00022729"/>
    </source>
</evidence>
<reference evidence="5 6" key="1">
    <citation type="submission" date="2017-04" db="EMBL/GenBank/DDBJ databases">
        <authorList>
            <person name="Afonso C.L."/>
            <person name="Miller P.J."/>
            <person name="Scott M.A."/>
            <person name="Spackman E."/>
            <person name="Goraichik I."/>
            <person name="Dimitrov K.M."/>
            <person name="Suarez D.L."/>
            <person name="Swayne D.E."/>
        </authorList>
    </citation>
    <scope>NUCLEOTIDE SEQUENCE [LARGE SCALE GENOMIC DNA]</scope>
    <source>
        <strain evidence="5 6">ToBE</strain>
    </source>
</reference>
<accession>A0A1W1W0H0</accession>
<evidence type="ECO:0000313" key="5">
    <source>
        <dbReference type="EMBL" id="SMB98990.1"/>
    </source>
</evidence>
<evidence type="ECO:0000256" key="3">
    <source>
        <dbReference type="ARBA" id="ARBA00022448"/>
    </source>
</evidence>
<keyword evidence="3" id="KW-0813">Transport</keyword>
<dbReference type="RefSeq" id="WP_084666375.1">
    <property type="nucleotide sequence ID" value="NZ_LT838272.1"/>
</dbReference>
<dbReference type="OrthoDB" id="9815946at2"/>
<gene>
    <name evidence="5" type="ORF">SAMN00808754_2668</name>
</gene>
<keyword evidence="4" id="KW-0732">Signal</keyword>
<dbReference type="PANTHER" id="PTHR33376">
    <property type="match status" value="1"/>
</dbReference>
<dbReference type="Pfam" id="PF03480">
    <property type="entry name" value="DctP"/>
    <property type="match status" value="1"/>
</dbReference>
<dbReference type="Proteomes" id="UP000192569">
    <property type="component" value="Chromosome I"/>
</dbReference>
<evidence type="ECO:0000256" key="1">
    <source>
        <dbReference type="ARBA" id="ARBA00004196"/>
    </source>
</evidence>
<dbReference type="PIRSF" id="PIRSF006470">
    <property type="entry name" value="DctB"/>
    <property type="match status" value="1"/>
</dbReference>
<dbReference type="EMBL" id="LT838272">
    <property type="protein sequence ID" value="SMB98990.1"/>
    <property type="molecule type" value="Genomic_DNA"/>
</dbReference>
<comment type="subcellular location">
    <subcellularLocation>
        <location evidence="1">Cell envelope</location>
    </subcellularLocation>
</comment>